<accession>A0A8J8Q2D8</accession>
<name>A0A8J8Q2D8_9EURY</name>
<dbReference type="InterPro" id="IPR055951">
    <property type="entry name" value="DUF7529"/>
</dbReference>
<dbReference type="OrthoDB" id="236506at2157"/>
<comment type="caution">
    <text evidence="1">The sequence shown here is derived from an EMBL/GenBank/DDBJ whole genome shotgun (WGS) entry which is preliminary data.</text>
</comment>
<dbReference type="AlphaFoldDB" id="A0A8J8Q2D8"/>
<organism evidence="1 2">
    <name type="scientific">Natronococcus pandeyae</name>
    <dbReference type="NCBI Taxonomy" id="2055836"/>
    <lineage>
        <taxon>Archaea</taxon>
        <taxon>Methanobacteriati</taxon>
        <taxon>Methanobacteriota</taxon>
        <taxon>Stenosarchaea group</taxon>
        <taxon>Halobacteria</taxon>
        <taxon>Halobacteriales</taxon>
        <taxon>Natrialbaceae</taxon>
        <taxon>Natronococcus</taxon>
    </lineage>
</organism>
<dbReference type="EMBL" id="PHNJ01000011">
    <property type="protein sequence ID" value="TYL37173.1"/>
    <property type="molecule type" value="Genomic_DNA"/>
</dbReference>
<evidence type="ECO:0000313" key="2">
    <source>
        <dbReference type="Proteomes" id="UP000766904"/>
    </source>
</evidence>
<reference evidence="1" key="1">
    <citation type="submission" date="2017-11" db="EMBL/GenBank/DDBJ databases">
        <authorList>
            <person name="Kajale S.C."/>
            <person name="Sharma A."/>
        </authorList>
    </citation>
    <scope>NUCLEOTIDE SEQUENCE</scope>
    <source>
        <strain evidence="1">LS1_42</strain>
    </source>
</reference>
<sequence length="154" mass="16351">MADGTPWEATLEDMHMMADDLASGGWETLTVVAGDTGAVTRDAGTDSDNRLGLVHVIQGDDADRLDPLVEDGSFSTSEAYVAVAGDTEYAVTVLKDPGECRAVLIASAVAYDHARDCFDEAAREGTIATYLQRLDGTPVATFEHDDPTLFEPPA</sequence>
<keyword evidence="2" id="KW-1185">Reference proteome</keyword>
<proteinExistence type="predicted"/>
<dbReference type="Pfam" id="PF24373">
    <property type="entry name" value="DUF7529"/>
    <property type="match status" value="1"/>
</dbReference>
<evidence type="ECO:0000313" key="1">
    <source>
        <dbReference type="EMBL" id="TYL37173.1"/>
    </source>
</evidence>
<dbReference type="Proteomes" id="UP000766904">
    <property type="component" value="Unassembled WGS sequence"/>
</dbReference>
<gene>
    <name evidence="1" type="ORF">CV102_17760</name>
</gene>
<dbReference type="RefSeq" id="WP_148859325.1">
    <property type="nucleotide sequence ID" value="NZ_PHNJ01000011.1"/>
</dbReference>
<protein>
    <submittedName>
        <fullName evidence="1">Uncharacterized protein</fullName>
    </submittedName>
</protein>